<proteinExistence type="predicted"/>
<reference evidence="1 2" key="1">
    <citation type="submission" date="2021-07" db="EMBL/GenBank/DDBJ databases">
        <title>Whole Genome Sequence of Nocardia Iowensis.</title>
        <authorList>
            <person name="Lamm A."/>
            <person name="Collins-Fairclough A.M."/>
            <person name="Bunk B."/>
            <person name="Sproer C."/>
        </authorList>
    </citation>
    <scope>NUCLEOTIDE SEQUENCE [LARGE SCALE GENOMIC DNA]</scope>
    <source>
        <strain evidence="1 2">NRRL 5646</strain>
    </source>
</reference>
<accession>A0ABX8RNU4</accession>
<keyword evidence="2" id="KW-1185">Reference proteome</keyword>
<evidence type="ECO:0000313" key="1">
    <source>
        <dbReference type="EMBL" id="QXN90574.1"/>
    </source>
</evidence>
<evidence type="ECO:0000313" key="2">
    <source>
        <dbReference type="Proteomes" id="UP000694257"/>
    </source>
</evidence>
<dbReference type="EMBL" id="CP078145">
    <property type="protein sequence ID" value="QXN90574.1"/>
    <property type="molecule type" value="Genomic_DNA"/>
</dbReference>
<gene>
    <name evidence="1" type="ORF">KV110_35155</name>
</gene>
<dbReference type="Proteomes" id="UP000694257">
    <property type="component" value="Chromosome"/>
</dbReference>
<organism evidence="1 2">
    <name type="scientific">Nocardia iowensis</name>
    <dbReference type="NCBI Taxonomy" id="204891"/>
    <lineage>
        <taxon>Bacteria</taxon>
        <taxon>Bacillati</taxon>
        <taxon>Actinomycetota</taxon>
        <taxon>Actinomycetes</taxon>
        <taxon>Mycobacteriales</taxon>
        <taxon>Nocardiaceae</taxon>
        <taxon>Nocardia</taxon>
    </lineage>
</organism>
<dbReference type="RefSeq" id="WP_218471442.1">
    <property type="nucleotide sequence ID" value="NZ_BAABJN010000006.1"/>
</dbReference>
<protein>
    <submittedName>
        <fullName evidence="1">DUF885 domain-containing protein</fullName>
    </submittedName>
</protein>
<name>A0ABX8RNU4_NOCIO</name>
<sequence length="404" mass="46014">MPILMSGGSPRIMGEWRTFPAWWDMDVLREYALLALRIDRLVTEHPSGTWILDYRGPDPWRAEVAAEPLPNPADLVRRAEDLAASVADDVALTEQIGALHTMARQLSGEKLSLHEQVRGMLGIDVDWIPDEQFDEAYQLLDEGLPDMKGSLAQRMHAWRANHSLPPGRTARLSELVQRAVAETITRTTTLFPLPENIEVTCEFASGPFRGLYRGDTRGTLFIDPQLPFNLADLFYVVAHEAFPGHICEFMIKQLHLADRPDIQTRFMPSPAYLVSEGLGLHAQQLLFPDDQAQRWLIDNVDELQQDSSDYAKIHRARNILWSAYCNAAFLVAQQKPWSEVRTYLAETALLADDELAYLEGMYGTPFLEPYIFTYYHGYRLLQPHLSDPNFLRRVLTEQLPVSLL</sequence>